<gene>
    <name evidence="1" type="ORF">KXQ929_LOCUS25151</name>
</gene>
<evidence type="ECO:0000313" key="2">
    <source>
        <dbReference type="Proteomes" id="UP000663868"/>
    </source>
</evidence>
<accession>A0A819K4B5</accession>
<dbReference type="AlphaFoldDB" id="A0A819K4B5"/>
<feature type="non-terminal residue" evidence="1">
    <location>
        <position position="33"/>
    </location>
</feature>
<reference evidence="1" key="1">
    <citation type="submission" date="2021-02" db="EMBL/GenBank/DDBJ databases">
        <authorList>
            <person name="Nowell W R."/>
        </authorList>
    </citation>
    <scope>NUCLEOTIDE SEQUENCE</scope>
</reference>
<organism evidence="1 2">
    <name type="scientific">Adineta steineri</name>
    <dbReference type="NCBI Taxonomy" id="433720"/>
    <lineage>
        <taxon>Eukaryota</taxon>
        <taxon>Metazoa</taxon>
        <taxon>Spiralia</taxon>
        <taxon>Gnathifera</taxon>
        <taxon>Rotifera</taxon>
        <taxon>Eurotatoria</taxon>
        <taxon>Bdelloidea</taxon>
        <taxon>Adinetida</taxon>
        <taxon>Adinetidae</taxon>
        <taxon>Adineta</taxon>
    </lineage>
</organism>
<proteinExistence type="predicted"/>
<protein>
    <submittedName>
        <fullName evidence="1">Uncharacterized protein</fullName>
    </submittedName>
</protein>
<dbReference type="Proteomes" id="UP000663868">
    <property type="component" value="Unassembled WGS sequence"/>
</dbReference>
<sequence>MVRYYEGEEPLLLPFKVRGARGGTGGGFGCCAL</sequence>
<dbReference type="EMBL" id="CAJOBB010002153">
    <property type="protein sequence ID" value="CAF3942962.1"/>
    <property type="molecule type" value="Genomic_DNA"/>
</dbReference>
<name>A0A819K4B5_9BILA</name>
<comment type="caution">
    <text evidence="1">The sequence shown here is derived from an EMBL/GenBank/DDBJ whole genome shotgun (WGS) entry which is preliminary data.</text>
</comment>
<evidence type="ECO:0000313" key="1">
    <source>
        <dbReference type="EMBL" id="CAF3942962.1"/>
    </source>
</evidence>